<dbReference type="HOGENOM" id="CLU_184589_0_0_11"/>
<gene>
    <name evidence="1" type="ORF">BN10_720024</name>
</gene>
<evidence type="ECO:0000313" key="2">
    <source>
        <dbReference type="Proteomes" id="UP000013167"/>
    </source>
</evidence>
<sequence>MTVYRIPKGVAFVVPDGEPDPPGVVFLMHVPDGLPQVLQNSAAWIWLSAVEGEPDVADAVAHLVGRAKHEVAADVEVFLADLVGRGLLEEEPSVP</sequence>
<dbReference type="Proteomes" id="UP000013167">
    <property type="component" value="Unassembled WGS sequence"/>
</dbReference>
<comment type="caution">
    <text evidence="1">The sequence shown here is derived from an EMBL/GenBank/DDBJ whole genome shotgun (WGS) entry which is preliminary data.</text>
</comment>
<proteinExistence type="predicted"/>
<evidence type="ECO:0008006" key="3">
    <source>
        <dbReference type="Google" id="ProtNLM"/>
    </source>
</evidence>
<reference evidence="1 2" key="1">
    <citation type="journal article" date="2013" name="ISME J.">
        <title>A metabolic model for members of the genus Tetrasphaera involved in enhanced biological phosphorus removal.</title>
        <authorList>
            <person name="Kristiansen R."/>
            <person name="Nguyen H.T.T."/>
            <person name="Saunders A.M."/>
            <person name="Nielsen J.L."/>
            <person name="Wimmer R."/>
            <person name="Le V.Q."/>
            <person name="McIlroy S.J."/>
            <person name="Petrovski S."/>
            <person name="Seviour R.J."/>
            <person name="Calteau A."/>
            <person name="Nielsen K.L."/>
            <person name="Nielsen P.H."/>
        </authorList>
    </citation>
    <scope>NUCLEOTIDE SEQUENCE [LARGE SCALE GENOMIC DNA]</scope>
    <source>
        <strain evidence="1 2">Lp2</strain>
    </source>
</reference>
<dbReference type="Pfam" id="PF05402">
    <property type="entry name" value="PqqD"/>
    <property type="match status" value="1"/>
</dbReference>
<accession>N0E4U5</accession>
<protein>
    <recommendedName>
        <fullName evidence="3">Coenzyme PQQ synthesis protein D (PqqD)</fullName>
    </recommendedName>
</protein>
<dbReference type="EMBL" id="CAIZ01000144">
    <property type="protein sequence ID" value="CCH70945.1"/>
    <property type="molecule type" value="Genomic_DNA"/>
</dbReference>
<name>N0E4U5_9MICO</name>
<dbReference type="OrthoDB" id="4869642at2"/>
<keyword evidence="2" id="KW-1185">Reference proteome</keyword>
<dbReference type="STRING" id="1193181.BN10_720024"/>
<dbReference type="eggNOG" id="ENOG5031YWR">
    <property type="taxonomic scope" value="Bacteria"/>
</dbReference>
<evidence type="ECO:0000313" key="1">
    <source>
        <dbReference type="EMBL" id="CCH70945.1"/>
    </source>
</evidence>
<organism evidence="1 2">
    <name type="scientific">Phycicoccus elongatus Lp2</name>
    <dbReference type="NCBI Taxonomy" id="1193181"/>
    <lineage>
        <taxon>Bacteria</taxon>
        <taxon>Bacillati</taxon>
        <taxon>Actinomycetota</taxon>
        <taxon>Actinomycetes</taxon>
        <taxon>Micrococcales</taxon>
        <taxon>Intrasporangiaceae</taxon>
        <taxon>Phycicoccus</taxon>
    </lineage>
</organism>
<dbReference type="InterPro" id="IPR008792">
    <property type="entry name" value="PQQD"/>
</dbReference>
<dbReference type="RefSeq" id="WP_010850781.1">
    <property type="nucleotide sequence ID" value="NZ_HF570956.1"/>
</dbReference>
<dbReference type="AlphaFoldDB" id="N0E4U5"/>